<name>S2VZP4_9ACTN</name>
<comment type="similarity">
    <text evidence="5">Belongs to the type-I 3-dehydroquinase family.</text>
</comment>
<keyword evidence="3 5" id="KW-0456">Lyase</keyword>
<comment type="catalytic activity">
    <reaction evidence="1 5">
        <text>3-dehydroquinate = 3-dehydroshikimate + H2O</text>
        <dbReference type="Rhea" id="RHEA:21096"/>
        <dbReference type="ChEBI" id="CHEBI:15377"/>
        <dbReference type="ChEBI" id="CHEBI:16630"/>
        <dbReference type="ChEBI" id="CHEBI:32364"/>
        <dbReference type="EC" id="4.2.1.10"/>
    </reaction>
</comment>
<keyword evidence="4 5" id="KW-0704">Schiff base</keyword>
<dbReference type="Proteomes" id="UP000014417">
    <property type="component" value="Unassembled WGS sequence"/>
</dbReference>
<comment type="caution">
    <text evidence="5">Lacks conserved residue(s) required for the propagation of feature annotation.</text>
</comment>
<dbReference type="CDD" id="cd00502">
    <property type="entry name" value="DHQase_I"/>
    <property type="match status" value="1"/>
</dbReference>
<dbReference type="RefSeq" id="WP_016456711.1">
    <property type="nucleotide sequence ID" value="NZ_KE150269.1"/>
</dbReference>
<feature type="binding site" evidence="5">
    <location>
        <position position="225"/>
    </location>
    <ligand>
        <name>3-dehydroquinate</name>
        <dbReference type="ChEBI" id="CHEBI:32364"/>
    </ligand>
</feature>
<evidence type="ECO:0000313" key="7">
    <source>
        <dbReference type="Proteomes" id="UP000014417"/>
    </source>
</evidence>
<organism evidence="6 7">
    <name type="scientific">Propionimicrobium lymphophilum ACS-093-V-SCH5</name>
    <dbReference type="NCBI Taxonomy" id="883161"/>
    <lineage>
        <taxon>Bacteria</taxon>
        <taxon>Bacillati</taxon>
        <taxon>Actinomycetota</taxon>
        <taxon>Actinomycetes</taxon>
        <taxon>Propionibacteriales</taxon>
        <taxon>Propionibacteriaceae</taxon>
        <taxon>Propionimicrobium</taxon>
    </lineage>
</organism>
<evidence type="ECO:0000256" key="1">
    <source>
        <dbReference type="ARBA" id="ARBA00001864"/>
    </source>
</evidence>
<feature type="active site" description="Proton donor/acceptor" evidence="5">
    <location>
        <position position="135"/>
    </location>
</feature>
<dbReference type="InterPro" id="IPR001381">
    <property type="entry name" value="DHquinase_I"/>
</dbReference>
<evidence type="ECO:0000256" key="2">
    <source>
        <dbReference type="ARBA" id="ARBA00023141"/>
    </source>
</evidence>
<comment type="function">
    <text evidence="5">Involved in the third step of the chorismate pathway, which leads to the biosynthesis of aromatic amino acids. Catalyzes the cis-dehydration of 3-dehydroquinate (DHQ) and introduces the first double bond of the aromatic ring to yield 3-dehydroshikimate.</text>
</comment>
<dbReference type="InterPro" id="IPR050146">
    <property type="entry name" value="Type-I_3-dehydroquinase"/>
</dbReference>
<dbReference type="PATRIC" id="fig|883161.3.peg.1893"/>
<dbReference type="EC" id="4.2.1.10" evidence="5"/>
<dbReference type="PANTHER" id="PTHR43699:SF1">
    <property type="entry name" value="3-DEHYDROQUINATE DEHYDRATASE"/>
    <property type="match status" value="1"/>
</dbReference>
<feature type="active site" description="Schiff-base intermediate with substrate" evidence="5">
    <location>
        <position position="162"/>
    </location>
</feature>
<dbReference type="FunFam" id="3.20.20.70:FF:000047">
    <property type="entry name" value="3-dehydroquinate dehydratase"/>
    <property type="match status" value="1"/>
</dbReference>
<keyword evidence="2 5" id="KW-0057">Aromatic amino acid biosynthesis</keyword>
<sequence length="240" mass="25104">MNSTRIGNLSLAPGQRPKIIVPIACASPEEAVDAARAIGASSADMAELRVDVLSETDLPALLDEIRNALAGKPLLFTFRTAAEGGSEVTPERYLSLIQTAAGHDGVDAIDIELASPVFDEAMKIAGSKPVVASFHDFSATPSNKEMEAKLRKMKEAGAQIAKIAVTANSPVDVARLLEVTARCAKDFCVLTIAMGKDGAVSRICGQAFGSVATFATIRDSSAPGQLSLEDTQAGLDQFDL</sequence>
<dbReference type="GO" id="GO:0046279">
    <property type="term" value="P:3,4-dihydroxybenzoate biosynthetic process"/>
    <property type="evidence" value="ECO:0007669"/>
    <property type="project" value="TreeGrafter"/>
</dbReference>
<dbReference type="AlphaFoldDB" id="S2VZP4"/>
<evidence type="ECO:0000256" key="5">
    <source>
        <dbReference type="HAMAP-Rule" id="MF_00214"/>
    </source>
</evidence>
<comment type="subunit">
    <text evidence="5">Homodimer.</text>
</comment>
<feature type="binding site" evidence="5">
    <location>
        <position position="221"/>
    </location>
    <ligand>
        <name>3-dehydroquinate</name>
        <dbReference type="ChEBI" id="CHEBI:32364"/>
    </ligand>
</feature>
<dbReference type="PANTHER" id="PTHR43699">
    <property type="entry name" value="3-DEHYDROQUINATE DEHYDRATASE"/>
    <property type="match status" value="1"/>
</dbReference>
<comment type="caution">
    <text evidence="6">The sequence shown here is derived from an EMBL/GenBank/DDBJ whole genome shotgun (WGS) entry which is preliminary data.</text>
</comment>
<dbReference type="GO" id="GO:0009073">
    <property type="term" value="P:aromatic amino acid family biosynthetic process"/>
    <property type="evidence" value="ECO:0007669"/>
    <property type="project" value="UniProtKB-KW"/>
</dbReference>
<dbReference type="HOGENOM" id="CLU_064444_0_0_11"/>
<feature type="binding site" evidence="5">
    <location>
        <position position="79"/>
    </location>
    <ligand>
        <name>3-dehydroquinate</name>
        <dbReference type="ChEBI" id="CHEBI:32364"/>
    </ligand>
</feature>
<keyword evidence="7" id="KW-1185">Reference proteome</keyword>
<keyword evidence="5" id="KW-0028">Amino-acid biosynthesis</keyword>
<gene>
    <name evidence="5" type="primary">aroD</name>
    <name evidence="6" type="ORF">HMPREF9306_01905</name>
</gene>
<dbReference type="EMBL" id="AGZR01000009">
    <property type="protein sequence ID" value="EPD32336.1"/>
    <property type="molecule type" value="Genomic_DNA"/>
</dbReference>
<dbReference type="SUPFAM" id="SSF51569">
    <property type="entry name" value="Aldolase"/>
    <property type="match status" value="1"/>
</dbReference>
<dbReference type="InterPro" id="IPR013785">
    <property type="entry name" value="Aldolase_TIM"/>
</dbReference>
<dbReference type="GO" id="GO:0008652">
    <property type="term" value="P:amino acid biosynthetic process"/>
    <property type="evidence" value="ECO:0007669"/>
    <property type="project" value="UniProtKB-KW"/>
</dbReference>
<comment type="pathway">
    <text evidence="5">Metabolic intermediate biosynthesis; chorismate biosynthesis; chorismate from D-erythrose 4-phosphate and phosphoenolpyruvate: step 3/7.</text>
</comment>
<dbReference type="UniPathway" id="UPA00053">
    <property type="reaction ID" value="UER00086"/>
</dbReference>
<reference evidence="6 7" key="1">
    <citation type="submission" date="2013-04" db="EMBL/GenBank/DDBJ databases">
        <title>The Genome Sequence of Propionimicrobium lymphophilum ACS-093-V-SCH5.</title>
        <authorList>
            <consortium name="The Broad Institute Genomics Platform"/>
            <person name="Earl A."/>
            <person name="Ward D."/>
            <person name="Feldgarden M."/>
            <person name="Gevers D."/>
            <person name="Saerens B."/>
            <person name="Vaneechoutte M."/>
            <person name="Walker B."/>
            <person name="Young S."/>
            <person name="Zeng Q."/>
            <person name="Gargeya S."/>
            <person name="Fitzgerald M."/>
            <person name="Haas B."/>
            <person name="Abouelleil A."/>
            <person name="Allen A.W."/>
            <person name="Alvarado L."/>
            <person name="Arachchi H.M."/>
            <person name="Berlin A.M."/>
            <person name="Chapman S.B."/>
            <person name="Gainer-Dewar J."/>
            <person name="Goldberg J."/>
            <person name="Griggs A."/>
            <person name="Gujja S."/>
            <person name="Hansen M."/>
            <person name="Howarth C."/>
            <person name="Imamovic A."/>
            <person name="Ireland A."/>
            <person name="Larimer J."/>
            <person name="McCowan C."/>
            <person name="Murphy C."/>
            <person name="Pearson M."/>
            <person name="Poon T.W."/>
            <person name="Priest M."/>
            <person name="Roberts A."/>
            <person name="Saif S."/>
            <person name="Shea T."/>
            <person name="Sisk P."/>
            <person name="Sykes S."/>
            <person name="Wortman J."/>
            <person name="Nusbaum C."/>
            <person name="Birren B."/>
        </authorList>
    </citation>
    <scope>NUCLEOTIDE SEQUENCE [LARGE SCALE GENOMIC DNA]</scope>
    <source>
        <strain evidence="6 7">ACS-093-V-SCH5</strain>
    </source>
</reference>
<dbReference type="NCBIfam" id="TIGR01093">
    <property type="entry name" value="aroD"/>
    <property type="match status" value="1"/>
</dbReference>
<dbReference type="Pfam" id="PF01487">
    <property type="entry name" value="DHquinase_I"/>
    <property type="match status" value="1"/>
</dbReference>
<dbReference type="GO" id="GO:0003855">
    <property type="term" value="F:3-dehydroquinate dehydratase activity"/>
    <property type="evidence" value="ECO:0007669"/>
    <property type="project" value="UniProtKB-UniRule"/>
</dbReference>
<feature type="binding site" evidence="5">
    <location>
        <position position="202"/>
    </location>
    <ligand>
        <name>3-dehydroquinate</name>
        <dbReference type="ChEBI" id="CHEBI:32364"/>
    </ligand>
</feature>
<dbReference type="Gene3D" id="3.20.20.70">
    <property type="entry name" value="Aldolase class I"/>
    <property type="match status" value="1"/>
</dbReference>
<evidence type="ECO:0000256" key="4">
    <source>
        <dbReference type="ARBA" id="ARBA00023270"/>
    </source>
</evidence>
<dbReference type="GO" id="GO:0009423">
    <property type="term" value="P:chorismate biosynthetic process"/>
    <property type="evidence" value="ECO:0007669"/>
    <property type="project" value="UniProtKB-UniRule"/>
</dbReference>
<accession>S2VZP4</accession>
<dbReference type="HAMAP" id="MF_00214">
    <property type="entry name" value="AroD"/>
    <property type="match status" value="1"/>
</dbReference>
<dbReference type="STRING" id="883161.HMPREF9306_01905"/>
<evidence type="ECO:0000256" key="3">
    <source>
        <dbReference type="ARBA" id="ARBA00023239"/>
    </source>
</evidence>
<evidence type="ECO:0000313" key="6">
    <source>
        <dbReference type="EMBL" id="EPD32336.1"/>
    </source>
</evidence>
<feature type="binding site" evidence="5">
    <location>
        <begin position="47"/>
        <end position="49"/>
    </location>
    <ligand>
        <name>3-dehydroquinate</name>
        <dbReference type="ChEBI" id="CHEBI:32364"/>
    </ligand>
</feature>
<proteinExistence type="inferred from homology"/>
<protein>
    <recommendedName>
        <fullName evidence="5">3-dehydroquinate dehydratase</fullName>
        <shortName evidence="5">3-dehydroquinase</shortName>
        <ecNumber evidence="5">4.2.1.10</ecNumber>
    </recommendedName>
    <alternativeName>
        <fullName evidence="5">Type I DHQase</fullName>
    </alternativeName>
    <alternativeName>
        <fullName evidence="5">Type I dehydroquinase</fullName>
        <shortName evidence="5">DHQ1</shortName>
    </alternativeName>
</protein>